<keyword evidence="9" id="KW-1185">Reference proteome</keyword>
<feature type="region of interest" description="Disordered" evidence="7">
    <location>
        <begin position="1"/>
        <end position="43"/>
    </location>
</feature>
<evidence type="ECO:0000256" key="4">
    <source>
        <dbReference type="ARBA" id="ARBA00022679"/>
    </source>
</evidence>
<dbReference type="InterPro" id="IPR029063">
    <property type="entry name" value="SAM-dependent_MTases_sf"/>
</dbReference>
<keyword evidence="3" id="KW-0489">Methyltransferase</keyword>
<protein>
    <recommendedName>
        <fullName evidence="2">tRNA (guanine(46)-N(7))-methyltransferase</fullName>
        <ecNumber evidence="2">2.1.1.33</ecNumber>
    </recommendedName>
</protein>
<evidence type="ECO:0000256" key="1">
    <source>
        <dbReference type="ARBA" id="ARBA00000142"/>
    </source>
</evidence>
<dbReference type="EMBL" id="BLLK01000069">
    <property type="protein sequence ID" value="GFH60243.1"/>
    <property type="molecule type" value="Genomic_DNA"/>
</dbReference>
<evidence type="ECO:0000256" key="5">
    <source>
        <dbReference type="ARBA" id="ARBA00022691"/>
    </source>
</evidence>
<evidence type="ECO:0000256" key="6">
    <source>
        <dbReference type="ARBA" id="ARBA00022694"/>
    </source>
</evidence>
<evidence type="ECO:0000313" key="8">
    <source>
        <dbReference type="EMBL" id="GFH60243.1"/>
    </source>
</evidence>
<dbReference type="PANTHER" id="PTHR23417:SF14">
    <property type="entry name" value="PENTACOTRIPEPTIDE-REPEAT REGION OF PRORP DOMAIN-CONTAINING PROTEIN"/>
    <property type="match status" value="1"/>
</dbReference>
<evidence type="ECO:0000313" key="9">
    <source>
        <dbReference type="Proteomes" id="UP001054902"/>
    </source>
</evidence>
<dbReference type="PANTHER" id="PTHR23417">
    <property type="entry name" value="3-DEOXY-D-MANNO-OCTULOSONIC-ACID TRANSFERASE/TRNA GUANINE-N 7 - -METHYLTRANSFERASE"/>
    <property type="match status" value="1"/>
</dbReference>
<keyword evidence="5" id="KW-0949">S-adenosyl-L-methionine</keyword>
<organism evidence="8 9">
    <name type="scientific">Chaetoceros tenuissimus</name>
    <dbReference type="NCBI Taxonomy" id="426638"/>
    <lineage>
        <taxon>Eukaryota</taxon>
        <taxon>Sar</taxon>
        <taxon>Stramenopiles</taxon>
        <taxon>Ochrophyta</taxon>
        <taxon>Bacillariophyta</taxon>
        <taxon>Coscinodiscophyceae</taxon>
        <taxon>Chaetocerotophycidae</taxon>
        <taxon>Chaetocerotales</taxon>
        <taxon>Chaetocerotaceae</taxon>
        <taxon>Chaetoceros</taxon>
    </lineage>
</organism>
<dbReference type="AlphaFoldDB" id="A0AAD3HEP3"/>
<accession>A0AAD3HEP3</accession>
<dbReference type="Gene3D" id="3.40.50.150">
    <property type="entry name" value="Vaccinia Virus protein VP39"/>
    <property type="match status" value="1"/>
</dbReference>
<dbReference type="Proteomes" id="UP001054902">
    <property type="component" value="Unassembled WGS sequence"/>
</dbReference>
<keyword evidence="4" id="KW-0808">Transferase</keyword>
<evidence type="ECO:0000256" key="3">
    <source>
        <dbReference type="ARBA" id="ARBA00022603"/>
    </source>
</evidence>
<dbReference type="HAMAP" id="MF_01057">
    <property type="entry name" value="tRNA_methyltr_TrmB"/>
    <property type="match status" value="1"/>
</dbReference>
<proteinExistence type="inferred from homology"/>
<dbReference type="EC" id="2.1.1.33" evidence="2"/>
<sequence>MALDEEGNDRGDLIQDQTIVGSKRDSTEINNEDEKKDKEEIPKSQDDQILYVAKKPRWWRQLAGRRGTKGQRKAIARMVQKGFVIPTKMGKYQYEINVSKLFECPPRGQPITLDDILVPMVSDTNGQMRSNEICSLHQKKIALELGFGQGDNIVSNASKFPDKCFIGAEIHQPGVGVALMRMENAINDNTFWMEQTWVDENDATTILTNKKKLQSSSLPYDNLRIFPGDGVKLLGFLPENSIDEIYLTHPDPWPKEQDHHWRVIQEETVHLIGRVLKKSGRFYLATDAPVFDEWTVKIFETVMGKAEPGTPKWKIIDPCPNRAQWLPVISKYEGKGIEEGRATSTRCWEYLG</sequence>
<evidence type="ECO:0000256" key="2">
    <source>
        <dbReference type="ARBA" id="ARBA00011977"/>
    </source>
</evidence>
<feature type="compositionally biased region" description="Basic and acidic residues" evidence="7">
    <location>
        <begin position="22"/>
        <end position="43"/>
    </location>
</feature>
<dbReference type="InterPro" id="IPR055361">
    <property type="entry name" value="tRNA_methyltr_TrmB_bact"/>
</dbReference>
<dbReference type="PROSITE" id="PS51625">
    <property type="entry name" value="SAM_MT_TRMB"/>
    <property type="match status" value="1"/>
</dbReference>
<dbReference type="InterPro" id="IPR003358">
    <property type="entry name" value="tRNA_(Gua-N-7)_MeTrfase_Trmb"/>
</dbReference>
<keyword evidence="6" id="KW-0819">tRNA processing</keyword>
<dbReference type="GO" id="GO:0043527">
    <property type="term" value="C:tRNA methyltransferase complex"/>
    <property type="evidence" value="ECO:0007669"/>
    <property type="project" value="TreeGrafter"/>
</dbReference>
<name>A0AAD3HEP3_9STRA</name>
<dbReference type="GO" id="GO:0008176">
    <property type="term" value="F:tRNA (guanine(46)-N7)-methyltransferase activity"/>
    <property type="evidence" value="ECO:0007669"/>
    <property type="project" value="UniProtKB-EC"/>
</dbReference>
<evidence type="ECO:0000256" key="7">
    <source>
        <dbReference type="SAM" id="MobiDB-lite"/>
    </source>
</evidence>
<comment type="caution">
    <text evidence="8">The sequence shown here is derived from an EMBL/GenBank/DDBJ whole genome shotgun (WGS) entry which is preliminary data.</text>
</comment>
<reference evidence="8 9" key="1">
    <citation type="journal article" date="2021" name="Sci. Rep.">
        <title>The genome of the diatom Chaetoceros tenuissimus carries an ancient integrated fragment of an extant virus.</title>
        <authorList>
            <person name="Hongo Y."/>
            <person name="Kimura K."/>
            <person name="Takaki Y."/>
            <person name="Yoshida Y."/>
            <person name="Baba S."/>
            <person name="Kobayashi G."/>
            <person name="Nagasaki K."/>
            <person name="Hano T."/>
            <person name="Tomaru Y."/>
        </authorList>
    </citation>
    <scope>NUCLEOTIDE SEQUENCE [LARGE SCALE GENOMIC DNA]</scope>
    <source>
        <strain evidence="8 9">NIES-3715</strain>
    </source>
</reference>
<dbReference type="SUPFAM" id="SSF53335">
    <property type="entry name" value="S-adenosyl-L-methionine-dependent methyltransferases"/>
    <property type="match status" value="1"/>
</dbReference>
<gene>
    <name evidence="8" type="ORF">CTEN210_16719</name>
</gene>
<comment type="catalytic activity">
    <reaction evidence="1">
        <text>guanosine(46) in tRNA + S-adenosyl-L-methionine = N(7)-methylguanosine(46) in tRNA + S-adenosyl-L-homocysteine</text>
        <dbReference type="Rhea" id="RHEA:42708"/>
        <dbReference type="Rhea" id="RHEA-COMP:10188"/>
        <dbReference type="Rhea" id="RHEA-COMP:10189"/>
        <dbReference type="ChEBI" id="CHEBI:57856"/>
        <dbReference type="ChEBI" id="CHEBI:59789"/>
        <dbReference type="ChEBI" id="CHEBI:74269"/>
        <dbReference type="ChEBI" id="CHEBI:74480"/>
        <dbReference type="EC" id="2.1.1.33"/>
    </reaction>
</comment>
<dbReference type="Pfam" id="PF02390">
    <property type="entry name" value="Methyltransf_4"/>
    <property type="match status" value="1"/>
</dbReference>